<dbReference type="PANTHER" id="PTHR47371:SF3">
    <property type="entry name" value="PHOSPHOGLYCEROL TRANSFERASE I"/>
    <property type="match status" value="1"/>
</dbReference>
<keyword evidence="8" id="KW-0808">Transferase</keyword>
<dbReference type="Proteomes" id="UP000315400">
    <property type="component" value="Unassembled WGS sequence"/>
</dbReference>
<dbReference type="EMBL" id="VIFK01000046">
    <property type="protein sequence ID" value="TQE99664.1"/>
    <property type="molecule type" value="Genomic_DNA"/>
</dbReference>
<evidence type="ECO:0000313" key="9">
    <source>
        <dbReference type="Proteomes" id="UP000315400"/>
    </source>
</evidence>
<evidence type="ECO:0000313" key="8">
    <source>
        <dbReference type="EMBL" id="TQE99664.1"/>
    </source>
</evidence>
<organism evidence="8 9">
    <name type="scientific">Spiribacter salinus</name>
    <dbReference type="NCBI Taxonomy" id="1335746"/>
    <lineage>
        <taxon>Bacteria</taxon>
        <taxon>Pseudomonadati</taxon>
        <taxon>Pseudomonadota</taxon>
        <taxon>Gammaproteobacteria</taxon>
        <taxon>Chromatiales</taxon>
        <taxon>Ectothiorhodospiraceae</taxon>
        <taxon>Spiribacter</taxon>
    </lineage>
</organism>
<keyword evidence="4 6" id="KW-1133">Transmembrane helix</keyword>
<comment type="caution">
    <text evidence="8">The sequence shown here is derived from an EMBL/GenBank/DDBJ whole genome shotgun (WGS) entry which is preliminary data.</text>
</comment>
<dbReference type="GO" id="GO:0016787">
    <property type="term" value="F:hydrolase activity"/>
    <property type="evidence" value="ECO:0007669"/>
    <property type="project" value="UniProtKB-KW"/>
</dbReference>
<accession>A0A540VSB8</accession>
<name>A0A540VSB8_9GAMM</name>
<dbReference type="SUPFAM" id="SSF53649">
    <property type="entry name" value="Alkaline phosphatase-like"/>
    <property type="match status" value="1"/>
</dbReference>
<evidence type="ECO:0000256" key="6">
    <source>
        <dbReference type="SAM" id="Phobius"/>
    </source>
</evidence>
<dbReference type="AlphaFoldDB" id="A0A540VSB8"/>
<dbReference type="Gene3D" id="3.40.720.10">
    <property type="entry name" value="Alkaline Phosphatase, subunit A"/>
    <property type="match status" value="1"/>
</dbReference>
<reference evidence="8 9" key="1">
    <citation type="submission" date="2019-06" db="EMBL/GenBank/DDBJ databases">
        <title>Metagenome assembled Genome of Spiribacter salinus SL48-SHIP from the microbial mat of Salt Lake 48 (Novosibirsk region, Russia).</title>
        <authorList>
            <person name="Shipova A."/>
            <person name="Rozanov A.S."/>
            <person name="Bryanskaya A.V."/>
            <person name="Peltek S.E."/>
        </authorList>
    </citation>
    <scope>NUCLEOTIDE SEQUENCE [LARGE SCALE GENOMIC DNA]</scope>
    <source>
        <strain evidence="8">SL48-SHIP-2</strain>
    </source>
</reference>
<gene>
    <name evidence="8" type="ORF">FKY71_07430</name>
</gene>
<proteinExistence type="predicted"/>
<dbReference type="InterPro" id="IPR000917">
    <property type="entry name" value="Sulfatase_N"/>
</dbReference>
<feature type="transmembrane region" description="Helical" evidence="6">
    <location>
        <begin position="29"/>
        <end position="49"/>
    </location>
</feature>
<keyword evidence="5 6" id="KW-0472">Membrane</keyword>
<feature type="transmembrane region" description="Helical" evidence="6">
    <location>
        <begin position="127"/>
        <end position="145"/>
    </location>
</feature>
<dbReference type="GO" id="GO:0005886">
    <property type="term" value="C:plasma membrane"/>
    <property type="evidence" value="ECO:0007669"/>
    <property type="project" value="UniProtKB-SubCell"/>
</dbReference>
<keyword evidence="8" id="KW-0378">Hydrolase</keyword>
<dbReference type="Pfam" id="PF00884">
    <property type="entry name" value="Sulfatase"/>
    <property type="match status" value="1"/>
</dbReference>
<evidence type="ECO:0000256" key="2">
    <source>
        <dbReference type="ARBA" id="ARBA00022475"/>
    </source>
</evidence>
<evidence type="ECO:0000256" key="3">
    <source>
        <dbReference type="ARBA" id="ARBA00022692"/>
    </source>
</evidence>
<comment type="subcellular location">
    <subcellularLocation>
        <location evidence="1">Cell membrane</location>
        <topology evidence="1">Multi-pass membrane protein</topology>
    </subcellularLocation>
</comment>
<evidence type="ECO:0000256" key="4">
    <source>
        <dbReference type="ARBA" id="ARBA00022989"/>
    </source>
</evidence>
<dbReference type="GO" id="GO:0016740">
    <property type="term" value="F:transferase activity"/>
    <property type="evidence" value="ECO:0007669"/>
    <property type="project" value="UniProtKB-KW"/>
</dbReference>
<evidence type="ECO:0000256" key="1">
    <source>
        <dbReference type="ARBA" id="ARBA00004651"/>
    </source>
</evidence>
<evidence type="ECO:0000256" key="5">
    <source>
        <dbReference type="ARBA" id="ARBA00023136"/>
    </source>
</evidence>
<feature type="domain" description="Sulfatase N-terminal" evidence="7">
    <location>
        <begin position="205"/>
        <end position="504"/>
    </location>
</feature>
<dbReference type="InterPro" id="IPR017850">
    <property type="entry name" value="Alkaline_phosphatase_core_sf"/>
</dbReference>
<dbReference type="PANTHER" id="PTHR47371">
    <property type="entry name" value="LIPOTEICHOIC ACID SYNTHASE"/>
    <property type="match status" value="1"/>
</dbReference>
<feature type="transmembrane region" description="Helical" evidence="6">
    <location>
        <begin position="102"/>
        <end position="120"/>
    </location>
</feature>
<dbReference type="InterPro" id="IPR050448">
    <property type="entry name" value="OpgB/LTA_synthase_biosynth"/>
</dbReference>
<keyword evidence="2" id="KW-1003">Cell membrane</keyword>
<sequence>MQRFVSILLVLLVFRVLLIAQTGILPSPIITLGSDLVTASILALIAPFLGPPILRAAAMGLIALGYFAGGEHLLTHGTLFRVGHLHYLADPGFVGTTMDGTSLGWLIAYLACALPLFFLLRGETRLATPALAGAIVTVLGTYALAADSLTRPASNVVSGSLAQLPGLATASIWSSGGDTSGVGSAEHNDFYQTDASQERLVAGNNVLLIMIEGLSGAYLPSVAAHHDLQPGLQLPQLERALDQHGFKIYRNMITHQRQTDRGTYPLLCADYPRMRLMQSEMSEVAELDEELDCLPARLSEAGYRTAYLQAADLSFMQKDRFMPLAGFDVAIGNLGNTGDTPASDTTTTPGWGASDRRFHRAALDELQRLEGGDAPWFATMLNVGTHHPFASPRTDAGEADEEMLPAGEDRQARRVEAFRAMGAALTDLVEGMESQGLLEETTLIITSDESAGFLRQSAEPGPLDSNFGMLAVRPANNQRETLELQPVTALTAQVDIPISILDLSDANPTKRMIGRSLVRPVNSDRRHLIAGDTYAGRVHFIRSSGEVLGCDEALVRCASYRFQPGALLGSLESTDDAPFLTLAERRDLIQATHEIRPLDLADRQ</sequence>
<keyword evidence="3 6" id="KW-0812">Transmembrane</keyword>
<protein>
    <submittedName>
        <fullName evidence="8">Sulfatase-like hydrolase/transferase</fullName>
    </submittedName>
</protein>
<evidence type="ECO:0000259" key="7">
    <source>
        <dbReference type="Pfam" id="PF00884"/>
    </source>
</evidence>
<feature type="transmembrane region" description="Helical" evidence="6">
    <location>
        <begin position="61"/>
        <end position="82"/>
    </location>
</feature>